<organism evidence="1 2">
    <name type="scientific">Providencia zhijiangensis</name>
    <dbReference type="NCBI Taxonomy" id="3053982"/>
    <lineage>
        <taxon>Bacteria</taxon>
        <taxon>Pseudomonadati</taxon>
        <taxon>Pseudomonadota</taxon>
        <taxon>Gammaproteobacteria</taxon>
        <taxon>Enterobacterales</taxon>
        <taxon>Morganellaceae</taxon>
        <taxon>Providencia</taxon>
    </lineage>
</organism>
<gene>
    <name evidence="1" type="ORF">QS795_001295</name>
</gene>
<accession>A0ABZ0N376</accession>
<proteinExistence type="predicted"/>
<evidence type="ECO:0000313" key="2">
    <source>
        <dbReference type="Proteomes" id="UP001302443"/>
    </source>
</evidence>
<sequence>MIFYHFTRKDAVDSILKQGILAGIAPFGLKDIFVSLTSLLDPNGNGLITGQKLVENVSPQFNFMAGHYPNLISGLAPNRELQLFDQTEVVLEIEIDEHDPNLIDYDSFIDFVLIKFQRDQTQKVLHKAAGLASARFPIGGSNDAQDAETSRIMESNQPIAPHWYFYRGTIPPSMITVKYRNGSGLYS</sequence>
<dbReference type="RefSeq" id="WP_286271710.1">
    <property type="nucleotide sequence ID" value="NZ_CP135990.1"/>
</dbReference>
<protein>
    <recommendedName>
        <fullName evidence="3">DarT domain-containing protein</fullName>
    </recommendedName>
</protein>
<evidence type="ECO:0008006" key="3">
    <source>
        <dbReference type="Google" id="ProtNLM"/>
    </source>
</evidence>
<dbReference type="EMBL" id="CP135990">
    <property type="protein sequence ID" value="WPA92445.1"/>
    <property type="molecule type" value="Genomic_DNA"/>
</dbReference>
<keyword evidence="2" id="KW-1185">Reference proteome</keyword>
<dbReference type="Proteomes" id="UP001302443">
    <property type="component" value="Chromosome"/>
</dbReference>
<evidence type="ECO:0000313" key="1">
    <source>
        <dbReference type="EMBL" id="WPA92445.1"/>
    </source>
</evidence>
<name>A0ABZ0N376_9GAMM</name>
<reference evidence="1 2" key="1">
    <citation type="submission" date="2023-09" db="EMBL/GenBank/DDBJ databases">
        <title>Genomic Revisitation and Reclassification of the Genus Providencia.</title>
        <authorList>
            <person name="Dong X."/>
        </authorList>
    </citation>
    <scope>NUCLEOTIDE SEQUENCE [LARGE SCALE GENOMIC DNA]</scope>
    <source>
        <strain evidence="1 2">D4759</strain>
    </source>
</reference>